<dbReference type="Pfam" id="PF14023">
    <property type="entry name" value="Bestrophin-like"/>
    <property type="match status" value="1"/>
</dbReference>
<feature type="transmembrane region" description="Helical" evidence="1">
    <location>
        <begin position="217"/>
        <end position="237"/>
    </location>
</feature>
<evidence type="ECO:0000313" key="3">
    <source>
        <dbReference type="Proteomes" id="UP000198280"/>
    </source>
</evidence>
<proteinExistence type="predicted"/>
<keyword evidence="3" id="KW-1185">Reference proteome</keyword>
<feature type="transmembrane region" description="Helical" evidence="1">
    <location>
        <begin position="52"/>
        <end position="72"/>
    </location>
</feature>
<evidence type="ECO:0000256" key="1">
    <source>
        <dbReference type="SAM" id="Phobius"/>
    </source>
</evidence>
<feature type="transmembrane region" description="Helical" evidence="1">
    <location>
        <begin position="12"/>
        <end position="32"/>
    </location>
</feature>
<feature type="transmembrane region" description="Helical" evidence="1">
    <location>
        <begin position="192"/>
        <end position="210"/>
    </location>
</feature>
<keyword evidence="1" id="KW-1133">Transmembrane helix</keyword>
<evidence type="ECO:0008006" key="4">
    <source>
        <dbReference type="Google" id="ProtNLM"/>
    </source>
</evidence>
<accession>A0A239JNG0</accession>
<sequence length="263" mass="28751">MGLWLLNNLDTASLAILIVGGVVVVSLAACLVTRRVFPDLINGVTNDVSRTVLELFGAIYGIVLAFVIVTLWTELEQVQAVVTSEATDLAVISRNAHSFPDDVRQKLDRAIGEYVHAVVEDAWPLMRVGENSLGATSGKLEALYGVLQEYDPKTASEQAFYSESVERLNDVTAQRRTRILAATQQLPILLEILTYGGALVVMLITLLYGVENLKVQLLFVGSIALLVGLSLTLVLVLEHPFAGEVSVSPHPFMEGQLMKYWSR</sequence>
<gene>
    <name evidence="2" type="ORF">SAMN05216252_113128</name>
</gene>
<protein>
    <recommendedName>
        <fullName evidence="4">DUF4239 domain-containing protein</fullName>
    </recommendedName>
</protein>
<organism evidence="2 3">
    <name type="scientific">Actinacidiphila glaucinigra</name>
    <dbReference type="NCBI Taxonomy" id="235986"/>
    <lineage>
        <taxon>Bacteria</taxon>
        <taxon>Bacillati</taxon>
        <taxon>Actinomycetota</taxon>
        <taxon>Actinomycetes</taxon>
        <taxon>Kitasatosporales</taxon>
        <taxon>Streptomycetaceae</taxon>
        <taxon>Actinacidiphila</taxon>
    </lineage>
</organism>
<name>A0A239JNG0_9ACTN</name>
<evidence type="ECO:0000313" key="2">
    <source>
        <dbReference type="EMBL" id="SNT07350.1"/>
    </source>
</evidence>
<keyword evidence="1" id="KW-0472">Membrane</keyword>
<dbReference type="Proteomes" id="UP000198280">
    <property type="component" value="Unassembled WGS sequence"/>
</dbReference>
<keyword evidence="1" id="KW-0812">Transmembrane</keyword>
<dbReference type="EMBL" id="FZOF01000013">
    <property type="protein sequence ID" value="SNT07350.1"/>
    <property type="molecule type" value="Genomic_DNA"/>
</dbReference>
<dbReference type="AlphaFoldDB" id="A0A239JNG0"/>
<dbReference type="RefSeq" id="WP_089226076.1">
    <property type="nucleotide sequence ID" value="NZ_FZOF01000013.1"/>
</dbReference>
<reference evidence="2 3" key="1">
    <citation type="submission" date="2017-06" db="EMBL/GenBank/DDBJ databases">
        <authorList>
            <person name="Kim H.J."/>
            <person name="Triplett B.A."/>
        </authorList>
    </citation>
    <scope>NUCLEOTIDE SEQUENCE [LARGE SCALE GENOMIC DNA]</scope>
    <source>
        <strain evidence="2 3">CGMCC 4.1858</strain>
    </source>
</reference>
<dbReference type="InterPro" id="IPR025333">
    <property type="entry name" value="DUF4239"/>
</dbReference>
<dbReference type="OrthoDB" id="940913at2"/>